<dbReference type="GO" id="GO:0005524">
    <property type="term" value="F:ATP binding"/>
    <property type="evidence" value="ECO:0007669"/>
    <property type="project" value="UniProtKB-KW"/>
</dbReference>
<evidence type="ECO:0000256" key="2">
    <source>
        <dbReference type="ARBA" id="ARBA00022692"/>
    </source>
</evidence>
<dbReference type="PROSITE" id="PS50929">
    <property type="entry name" value="ABC_TM1F"/>
    <property type="match status" value="1"/>
</dbReference>
<feature type="transmembrane region" description="Helical" evidence="7">
    <location>
        <begin position="21"/>
        <end position="46"/>
    </location>
</feature>
<evidence type="ECO:0000256" key="1">
    <source>
        <dbReference type="ARBA" id="ARBA00004141"/>
    </source>
</evidence>
<feature type="transmembrane region" description="Helical" evidence="7">
    <location>
        <begin position="137"/>
        <end position="157"/>
    </location>
</feature>
<evidence type="ECO:0000313" key="11">
    <source>
        <dbReference type="EMBL" id="CAB5037100.1"/>
    </source>
</evidence>
<feature type="domain" description="ABC transporter" evidence="8">
    <location>
        <begin position="339"/>
        <end position="573"/>
    </location>
</feature>
<dbReference type="GO" id="GO:0016887">
    <property type="term" value="F:ATP hydrolysis activity"/>
    <property type="evidence" value="ECO:0007669"/>
    <property type="project" value="InterPro"/>
</dbReference>
<evidence type="ECO:0000256" key="6">
    <source>
        <dbReference type="ARBA" id="ARBA00023136"/>
    </source>
</evidence>
<dbReference type="InterPro" id="IPR011527">
    <property type="entry name" value="ABC1_TM_dom"/>
</dbReference>
<dbReference type="SUPFAM" id="SSF52540">
    <property type="entry name" value="P-loop containing nucleoside triphosphate hydrolases"/>
    <property type="match status" value="1"/>
</dbReference>
<evidence type="ECO:0000313" key="10">
    <source>
        <dbReference type="EMBL" id="CAB4902767.1"/>
    </source>
</evidence>
<name>A0A6J7G4E6_9ZZZZ</name>
<sequence length="587" mass="62700">MKRKYPELYLWRAMREQRWELTGAAVLGFIASACAVALLGTAGWLIATAAGAPPVLTLTVAAVMVRAFALGRAVFRYLERLAGHDAAFRGLVGLRVAVYEQFERLSPAGISSFGRGDLLTRLVADVDTAVDLPLRLVLPWAQSLLVILGAGVFFWWLLPSLAALFVVLGVIALALIPLVVSLNTSRSETRLAPKRAELASALVVAFSAVADINAYGANEQALSRIYKIDEELTALGRKTAAGLALGGALMTAIQGAAVIGVMWLVVPKITEGVIDPVWIAVAALLPLAIFDVLAPLPNSAAALHRVRASAERIESLTHLPTPVAEPVQPQQISPGFTGLVVRELSSSWPGSTRPALRNVSFTLQAGQHLYIVGPSGSGKSTLANVLMGFTNYSGSVLVNGVELADVDHDEIRHRIGWLAQQAHIFDTTIQENIVLGRAEIMSETVAAALTGAQLDEMLSRLPSGSKSKVGAFGSSVSGGEAQRIALARLTVDPRPLVILDEPLEHLDSETAQAVENVLSQQLSQSALITITHHLLSIPDDSVVLELHDGCVVSTGTCLEIRSKTGWFQEQWQAQFEIGQFARTQTRG</sequence>
<evidence type="ECO:0000256" key="4">
    <source>
        <dbReference type="ARBA" id="ARBA00022840"/>
    </source>
</evidence>
<evidence type="ECO:0000256" key="5">
    <source>
        <dbReference type="ARBA" id="ARBA00022989"/>
    </source>
</evidence>
<dbReference type="PANTHER" id="PTHR43394:SF1">
    <property type="entry name" value="ATP-BINDING CASSETTE SUB-FAMILY B MEMBER 10, MITOCHONDRIAL"/>
    <property type="match status" value="1"/>
</dbReference>
<dbReference type="InterPro" id="IPR039421">
    <property type="entry name" value="Type_1_exporter"/>
</dbReference>
<dbReference type="InterPro" id="IPR003439">
    <property type="entry name" value="ABC_transporter-like_ATP-bd"/>
</dbReference>
<dbReference type="Gene3D" id="1.20.1560.10">
    <property type="entry name" value="ABC transporter type 1, transmembrane domain"/>
    <property type="match status" value="1"/>
</dbReference>
<dbReference type="Pfam" id="PF00664">
    <property type="entry name" value="ABC_membrane"/>
    <property type="match status" value="1"/>
</dbReference>
<dbReference type="EMBL" id="CAFBMC010000056">
    <property type="protein sequence ID" value="CAB4902767.1"/>
    <property type="molecule type" value="Genomic_DNA"/>
</dbReference>
<dbReference type="InterPro" id="IPR017871">
    <property type="entry name" value="ABC_transporter-like_CS"/>
</dbReference>
<keyword evidence="4" id="KW-0067">ATP-binding</keyword>
<proteinExistence type="predicted"/>
<feature type="transmembrane region" description="Helical" evidence="7">
    <location>
        <begin position="52"/>
        <end position="71"/>
    </location>
</feature>
<keyword evidence="3" id="KW-0547">Nucleotide-binding</keyword>
<feature type="domain" description="ABC transmembrane type-1" evidence="9">
    <location>
        <begin position="23"/>
        <end position="305"/>
    </location>
</feature>
<keyword evidence="5 7" id="KW-1133">Transmembrane helix</keyword>
<keyword evidence="2 7" id="KW-0812">Transmembrane</keyword>
<dbReference type="PROSITE" id="PS50893">
    <property type="entry name" value="ABC_TRANSPORTER_2"/>
    <property type="match status" value="1"/>
</dbReference>
<dbReference type="GO" id="GO:0016020">
    <property type="term" value="C:membrane"/>
    <property type="evidence" value="ECO:0007669"/>
    <property type="project" value="UniProtKB-SubCell"/>
</dbReference>
<dbReference type="Gene3D" id="3.40.50.300">
    <property type="entry name" value="P-loop containing nucleotide triphosphate hydrolases"/>
    <property type="match status" value="1"/>
</dbReference>
<evidence type="ECO:0000259" key="9">
    <source>
        <dbReference type="PROSITE" id="PS50929"/>
    </source>
</evidence>
<organism evidence="10">
    <name type="scientific">freshwater metagenome</name>
    <dbReference type="NCBI Taxonomy" id="449393"/>
    <lineage>
        <taxon>unclassified sequences</taxon>
        <taxon>metagenomes</taxon>
        <taxon>ecological metagenomes</taxon>
    </lineage>
</organism>
<dbReference type="InterPro" id="IPR027417">
    <property type="entry name" value="P-loop_NTPase"/>
</dbReference>
<dbReference type="EMBL" id="CAFBPZ010000026">
    <property type="protein sequence ID" value="CAB5037100.1"/>
    <property type="molecule type" value="Genomic_DNA"/>
</dbReference>
<dbReference type="SUPFAM" id="SSF90123">
    <property type="entry name" value="ABC transporter transmembrane region"/>
    <property type="match status" value="1"/>
</dbReference>
<dbReference type="GO" id="GO:0034775">
    <property type="term" value="P:glutathione transmembrane transport"/>
    <property type="evidence" value="ECO:0007669"/>
    <property type="project" value="InterPro"/>
</dbReference>
<dbReference type="AlphaFoldDB" id="A0A6J7G4E6"/>
<feature type="transmembrane region" description="Helical" evidence="7">
    <location>
        <begin position="163"/>
        <end position="184"/>
    </location>
</feature>
<dbReference type="PROSITE" id="PS51257">
    <property type="entry name" value="PROKAR_LIPOPROTEIN"/>
    <property type="match status" value="1"/>
</dbReference>
<dbReference type="NCBIfam" id="TIGR02868">
    <property type="entry name" value="CydC"/>
    <property type="match status" value="1"/>
</dbReference>
<dbReference type="PANTHER" id="PTHR43394">
    <property type="entry name" value="ATP-DEPENDENT PERMEASE MDL1, MITOCHONDRIAL"/>
    <property type="match status" value="1"/>
</dbReference>
<dbReference type="SMART" id="SM00382">
    <property type="entry name" value="AAA"/>
    <property type="match status" value="1"/>
</dbReference>
<evidence type="ECO:0000256" key="3">
    <source>
        <dbReference type="ARBA" id="ARBA00022741"/>
    </source>
</evidence>
<dbReference type="CDD" id="cd03228">
    <property type="entry name" value="ABCC_MRP_Like"/>
    <property type="match status" value="1"/>
</dbReference>
<reference evidence="10" key="1">
    <citation type="submission" date="2020-05" db="EMBL/GenBank/DDBJ databases">
        <authorList>
            <person name="Chiriac C."/>
            <person name="Salcher M."/>
            <person name="Ghai R."/>
            <person name="Kavagutti S V."/>
        </authorList>
    </citation>
    <scope>NUCLEOTIDE SEQUENCE</scope>
</reference>
<feature type="transmembrane region" description="Helical" evidence="7">
    <location>
        <begin position="277"/>
        <end position="296"/>
    </location>
</feature>
<dbReference type="PROSITE" id="PS00211">
    <property type="entry name" value="ABC_TRANSPORTER_1"/>
    <property type="match status" value="1"/>
</dbReference>
<dbReference type="InterPro" id="IPR003593">
    <property type="entry name" value="AAA+_ATPase"/>
</dbReference>
<dbReference type="Pfam" id="PF00005">
    <property type="entry name" value="ABC_tran"/>
    <property type="match status" value="1"/>
</dbReference>
<comment type="subcellular location">
    <subcellularLocation>
        <location evidence="1">Membrane</location>
        <topology evidence="1">Multi-pass membrane protein</topology>
    </subcellularLocation>
</comment>
<dbReference type="InterPro" id="IPR036640">
    <property type="entry name" value="ABC1_TM_sf"/>
</dbReference>
<accession>A0A6J7G4E6</accession>
<feature type="transmembrane region" description="Helical" evidence="7">
    <location>
        <begin position="240"/>
        <end position="265"/>
    </location>
</feature>
<dbReference type="GO" id="GO:0015421">
    <property type="term" value="F:ABC-type oligopeptide transporter activity"/>
    <property type="evidence" value="ECO:0007669"/>
    <property type="project" value="TreeGrafter"/>
</dbReference>
<dbReference type="InterPro" id="IPR014223">
    <property type="entry name" value="ABC_CydC/D"/>
</dbReference>
<dbReference type="GO" id="GO:0045454">
    <property type="term" value="P:cell redox homeostasis"/>
    <property type="evidence" value="ECO:0007669"/>
    <property type="project" value="InterPro"/>
</dbReference>
<evidence type="ECO:0000256" key="7">
    <source>
        <dbReference type="SAM" id="Phobius"/>
    </source>
</evidence>
<evidence type="ECO:0000259" key="8">
    <source>
        <dbReference type="PROSITE" id="PS50893"/>
    </source>
</evidence>
<gene>
    <name evidence="10" type="ORF">UFOPK3495_01059</name>
    <name evidence="11" type="ORF">UFOPK4237_00579</name>
</gene>
<keyword evidence="6 7" id="KW-0472">Membrane</keyword>
<protein>
    <submittedName>
        <fullName evidence="10">Unannotated protein</fullName>
    </submittedName>
</protein>